<evidence type="ECO:0000256" key="7">
    <source>
        <dbReference type="SAM" id="Phobius"/>
    </source>
</evidence>
<organism evidence="8 9">
    <name type="scientific">Quillaja saponaria</name>
    <name type="common">Soap bark tree</name>
    <dbReference type="NCBI Taxonomy" id="32244"/>
    <lineage>
        <taxon>Eukaryota</taxon>
        <taxon>Viridiplantae</taxon>
        <taxon>Streptophyta</taxon>
        <taxon>Embryophyta</taxon>
        <taxon>Tracheophyta</taxon>
        <taxon>Spermatophyta</taxon>
        <taxon>Magnoliopsida</taxon>
        <taxon>eudicotyledons</taxon>
        <taxon>Gunneridae</taxon>
        <taxon>Pentapetalae</taxon>
        <taxon>rosids</taxon>
        <taxon>fabids</taxon>
        <taxon>Fabales</taxon>
        <taxon>Quillajaceae</taxon>
        <taxon>Quillaja</taxon>
    </lineage>
</organism>
<feature type="transmembrane region" description="Helical" evidence="7">
    <location>
        <begin position="192"/>
        <end position="210"/>
    </location>
</feature>
<dbReference type="PANTHER" id="PTHR46285">
    <property type="entry name" value="PROTEINASE INHIBITOR I4, SERPIN (DUF716)-RELATED"/>
    <property type="match status" value="1"/>
</dbReference>
<dbReference type="PANTHER" id="PTHR46285:SF3">
    <property type="entry name" value="PROTEINASE INHIBITOR I4, SERPIN (DUF716)"/>
    <property type="match status" value="1"/>
</dbReference>
<evidence type="ECO:0000256" key="2">
    <source>
        <dbReference type="ARBA" id="ARBA00006948"/>
    </source>
</evidence>
<feature type="transmembrane region" description="Helical" evidence="7">
    <location>
        <begin position="91"/>
        <end position="110"/>
    </location>
</feature>
<feature type="transmembrane region" description="Helical" evidence="7">
    <location>
        <begin position="131"/>
        <end position="149"/>
    </location>
</feature>
<keyword evidence="3 7" id="KW-0812">Transmembrane</keyword>
<dbReference type="GO" id="GO:0016020">
    <property type="term" value="C:membrane"/>
    <property type="evidence" value="ECO:0007669"/>
    <property type="project" value="UniProtKB-SubCell"/>
</dbReference>
<evidence type="ECO:0000256" key="5">
    <source>
        <dbReference type="ARBA" id="ARBA00023136"/>
    </source>
</evidence>
<protein>
    <submittedName>
        <fullName evidence="8">Transmembrane protein like</fullName>
    </submittedName>
</protein>
<evidence type="ECO:0000256" key="6">
    <source>
        <dbReference type="SAM" id="Coils"/>
    </source>
</evidence>
<gene>
    <name evidence="8" type="ORF">O6P43_034486</name>
</gene>
<evidence type="ECO:0000256" key="1">
    <source>
        <dbReference type="ARBA" id="ARBA00004141"/>
    </source>
</evidence>
<keyword evidence="4 7" id="KW-1133">Transmembrane helix</keyword>
<keyword evidence="9" id="KW-1185">Reference proteome</keyword>
<comment type="caution">
    <text evidence="8">The sequence shown here is derived from an EMBL/GenBank/DDBJ whole genome shotgun (WGS) entry which is preliminary data.</text>
</comment>
<name>A0AAD7KMC5_QUISA</name>
<feature type="transmembrane region" description="Helical" evidence="7">
    <location>
        <begin position="12"/>
        <end position="31"/>
    </location>
</feature>
<evidence type="ECO:0000256" key="3">
    <source>
        <dbReference type="ARBA" id="ARBA00022692"/>
    </source>
</evidence>
<evidence type="ECO:0000313" key="8">
    <source>
        <dbReference type="EMBL" id="KAJ7942470.1"/>
    </source>
</evidence>
<dbReference type="EMBL" id="JARAOO010000041">
    <property type="protein sequence ID" value="KAJ7942470.1"/>
    <property type="molecule type" value="Genomic_DNA"/>
</dbReference>
<comment type="subcellular location">
    <subcellularLocation>
        <location evidence="1">Membrane</location>
        <topology evidence="1">Multi-pass membrane protein</topology>
    </subcellularLocation>
</comment>
<dbReference type="Pfam" id="PF04819">
    <property type="entry name" value="DUF716"/>
    <property type="match status" value="1"/>
</dbReference>
<feature type="coiled-coil region" evidence="6">
    <location>
        <begin position="271"/>
        <end position="298"/>
    </location>
</feature>
<sequence>MGTLVGHVAPGFGFLLIGLWHLFNHIKLHALNTKSYISLPWFPTIKFKYMELLLIMGGCSASIAMELFISPERHQPLDPDWTIPSNHLHNFEHSSISMTFFVYAAFSIILDRMKINPNYHHHLDHDYGLTQLLAAIAFAQELLLFHLHSADHMGPEGQYHLLLQLLILVSLITTLMGIGLPKSFLVSFLRSLSILFQGLWLIVMGIMLWTPDFVPKGCFLHLEEGHQVVRCSGEESLHRAKSLINIQFSWFLIGITVFAVIFYLILLKFYYEKKKSEYVSLTKDLQELQEEEEEEEHHDSSQLGDFDLESRNKKPILLGNANSFLQMGKSFGPIDMER</sequence>
<dbReference type="KEGG" id="qsa:O6P43_034486"/>
<feature type="transmembrane region" description="Helical" evidence="7">
    <location>
        <begin position="161"/>
        <end position="180"/>
    </location>
</feature>
<dbReference type="InterPro" id="IPR006904">
    <property type="entry name" value="DUF716"/>
</dbReference>
<comment type="similarity">
    <text evidence="2">Belongs to the TMEM45 family.</text>
</comment>
<accession>A0AAD7KMC5</accession>
<evidence type="ECO:0000313" key="9">
    <source>
        <dbReference type="Proteomes" id="UP001163823"/>
    </source>
</evidence>
<dbReference type="Proteomes" id="UP001163823">
    <property type="component" value="Unassembled WGS sequence"/>
</dbReference>
<dbReference type="AlphaFoldDB" id="A0AAD7KMC5"/>
<reference evidence="8" key="1">
    <citation type="journal article" date="2023" name="Science">
        <title>Elucidation of the pathway for biosynthesis of saponin adjuvants from the soapbark tree.</title>
        <authorList>
            <person name="Reed J."/>
            <person name="Orme A."/>
            <person name="El-Demerdash A."/>
            <person name="Owen C."/>
            <person name="Martin L.B.B."/>
            <person name="Misra R.C."/>
            <person name="Kikuchi S."/>
            <person name="Rejzek M."/>
            <person name="Martin A.C."/>
            <person name="Harkess A."/>
            <person name="Leebens-Mack J."/>
            <person name="Louveau T."/>
            <person name="Stephenson M.J."/>
            <person name="Osbourn A."/>
        </authorList>
    </citation>
    <scope>NUCLEOTIDE SEQUENCE</scope>
    <source>
        <strain evidence="8">S10</strain>
    </source>
</reference>
<proteinExistence type="inferred from homology"/>
<feature type="transmembrane region" description="Helical" evidence="7">
    <location>
        <begin position="248"/>
        <end position="271"/>
    </location>
</feature>
<feature type="transmembrane region" description="Helical" evidence="7">
    <location>
        <begin position="52"/>
        <end position="71"/>
    </location>
</feature>
<evidence type="ECO:0000256" key="4">
    <source>
        <dbReference type="ARBA" id="ARBA00022989"/>
    </source>
</evidence>
<keyword evidence="6" id="KW-0175">Coiled coil</keyword>
<keyword evidence="5 7" id="KW-0472">Membrane</keyword>